<proteinExistence type="inferred from homology"/>
<feature type="domain" description="GIY-YIG" evidence="10">
    <location>
        <begin position="57"/>
        <end position="139"/>
    </location>
</feature>
<keyword evidence="4 8" id="KW-0378">Hydrolase</keyword>
<evidence type="ECO:0000256" key="7">
    <source>
        <dbReference type="ARBA" id="ARBA00023242"/>
    </source>
</evidence>
<dbReference type="HAMAP" id="MF_03100">
    <property type="entry name" value="Endonuc_su_Slx1"/>
    <property type="match status" value="1"/>
</dbReference>
<dbReference type="Pfam" id="PF01541">
    <property type="entry name" value="GIY-YIG"/>
    <property type="match status" value="1"/>
</dbReference>
<dbReference type="SUPFAM" id="SSF82771">
    <property type="entry name" value="GIY-YIG endonuclease"/>
    <property type="match status" value="1"/>
</dbReference>
<gene>
    <name evidence="11" type="ORF">TanjilG_06613</name>
</gene>
<keyword evidence="12" id="KW-1185">Reference proteome</keyword>
<dbReference type="CDD" id="cd10455">
    <property type="entry name" value="GIY-YIG_SLX1"/>
    <property type="match status" value="1"/>
</dbReference>
<sequence>MFTETKMKKRNVTTRSEVSRTLINTASEFGIEDEEKAMQLQHQNQNQNQNEDYEGDGFFACYLLTSLNPRHKRSTYIGFTVNPRRRIRQHNGEIGAGAFRTKKKRPWEMVLCIYGFPTNVSALQFEWAWQHPAKSLAVRKAAAGFKSLSGLASRIKLAFTMLTLPSWQSMSITVNFFSTKYMNHCAGCPILPEHMVVKLGSMDELPCYTERVDGMSVNEDYSLDEAEFENNTSNSDSVTDELPCYTERVDGVLENEEYSLDEAEFENNTSNSDSLPEVCDDSIAHDSPNSRNQGYKVSASFGWNQESEAREPPSHSFTSEDQSQPSDSITLQMVKSSSSTTSLKKVEIIEDTDLMPVPNESSAAFCQQEREQSGAIPAANKNLEVRSTSILPHEAEIIDLCSPSPKDIG</sequence>
<dbReference type="Proteomes" id="UP000188354">
    <property type="component" value="Chromosome LG19"/>
</dbReference>
<dbReference type="EMBL" id="CM007379">
    <property type="protein sequence ID" value="OIV91985.1"/>
    <property type="molecule type" value="Genomic_DNA"/>
</dbReference>
<comment type="subcellular location">
    <subcellularLocation>
        <location evidence="8">Nucleus</location>
    </subcellularLocation>
</comment>
<keyword evidence="3 8" id="KW-0227">DNA damage</keyword>
<dbReference type="Gene3D" id="3.40.1440.10">
    <property type="entry name" value="GIY-YIG endonuclease"/>
    <property type="match status" value="1"/>
</dbReference>
<dbReference type="InterPro" id="IPR035901">
    <property type="entry name" value="GIY-YIG_endonuc_sf"/>
</dbReference>
<evidence type="ECO:0000256" key="5">
    <source>
        <dbReference type="ARBA" id="ARBA00023172"/>
    </source>
</evidence>
<dbReference type="STRING" id="3871.A0A1J7GC68"/>
<dbReference type="InterPro" id="IPR000305">
    <property type="entry name" value="GIY-YIG_endonuc"/>
</dbReference>
<dbReference type="GO" id="GO:0000724">
    <property type="term" value="P:double-strand break repair via homologous recombination"/>
    <property type="evidence" value="ECO:0007669"/>
    <property type="project" value="TreeGrafter"/>
</dbReference>
<reference evidence="11 12" key="1">
    <citation type="journal article" date="2017" name="Plant Biotechnol. J.">
        <title>A comprehensive draft genome sequence for lupin (Lupinus angustifolius), an emerging health food: insights into plant-microbe interactions and legume evolution.</title>
        <authorList>
            <person name="Hane J.K."/>
            <person name="Ming Y."/>
            <person name="Kamphuis L.G."/>
            <person name="Nelson M.N."/>
            <person name="Garg G."/>
            <person name="Atkins C.A."/>
            <person name="Bayer P.E."/>
            <person name="Bravo A."/>
            <person name="Bringans S."/>
            <person name="Cannon S."/>
            <person name="Edwards D."/>
            <person name="Foley R."/>
            <person name="Gao L.L."/>
            <person name="Harrison M.J."/>
            <person name="Huang W."/>
            <person name="Hurgobin B."/>
            <person name="Li S."/>
            <person name="Liu C.W."/>
            <person name="McGrath A."/>
            <person name="Morahan G."/>
            <person name="Murray J."/>
            <person name="Weller J."/>
            <person name="Jian J."/>
            <person name="Singh K.B."/>
        </authorList>
    </citation>
    <scope>NUCLEOTIDE SEQUENCE [LARGE SCALE GENOMIC DNA]</scope>
    <source>
        <strain evidence="12">cv. Tanjil</strain>
        <tissue evidence="11">Whole plant</tissue>
    </source>
</reference>
<evidence type="ECO:0000313" key="12">
    <source>
        <dbReference type="Proteomes" id="UP000188354"/>
    </source>
</evidence>
<dbReference type="PANTHER" id="PTHR20208">
    <property type="entry name" value="STRUCTURE-SPECIFIC ENDONUCLEASE SUBUNIT SLX1"/>
    <property type="match status" value="1"/>
</dbReference>
<keyword evidence="2 8" id="KW-0255">Endonuclease</keyword>
<evidence type="ECO:0000313" key="11">
    <source>
        <dbReference type="EMBL" id="OIV91985.1"/>
    </source>
</evidence>
<evidence type="ECO:0000256" key="8">
    <source>
        <dbReference type="HAMAP-Rule" id="MF_03100"/>
    </source>
</evidence>
<dbReference type="GO" id="GO:0033557">
    <property type="term" value="C:Slx1-Slx4 complex"/>
    <property type="evidence" value="ECO:0007669"/>
    <property type="project" value="UniProtKB-UniRule"/>
</dbReference>
<dbReference type="GO" id="GO:0008821">
    <property type="term" value="F:crossover junction DNA endonuclease activity"/>
    <property type="evidence" value="ECO:0007669"/>
    <property type="project" value="TreeGrafter"/>
</dbReference>
<comment type="subunit">
    <text evidence="8">Forms a heterodimer with a member of the SLX4 family.</text>
</comment>
<accession>A0A1J7GC68</accession>
<evidence type="ECO:0000256" key="3">
    <source>
        <dbReference type="ARBA" id="ARBA00022763"/>
    </source>
</evidence>
<dbReference type="InterPro" id="IPR027520">
    <property type="entry name" value="Slx1"/>
</dbReference>
<evidence type="ECO:0000256" key="2">
    <source>
        <dbReference type="ARBA" id="ARBA00022759"/>
    </source>
</evidence>
<feature type="compositionally biased region" description="Polar residues" evidence="9">
    <location>
        <begin position="287"/>
        <end position="306"/>
    </location>
</feature>
<name>A0A1J7GC68_LUPAN</name>
<keyword evidence="7 8" id="KW-0539">Nucleus</keyword>
<keyword evidence="5 8" id="KW-0233">DNA recombination</keyword>
<keyword evidence="6 8" id="KW-0234">DNA repair</keyword>
<comment type="caution">
    <text evidence="8">Lacks conserved residue(s) required for the propagation of feature annotation.</text>
</comment>
<evidence type="ECO:0000256" key="4">
    <source>
        <dbReference type="ARBA" id="ARBA00022801"/>
    </source>
</evidence>
<dbReference type="FunFam" id="3.40.1440.10:FF:000005">
    <property type="entry name" value="Structure-specific endonuclease subunit SLX1 homolog"/>
    <property type="match status" value="1"/>
</dbReference>
<dbReference type="InterPro" id="IPR050381">
    <property type="entry name" value="SLX1_endonuclease"/>
</dbReference>
<dbReference type="PANTHER" id="PTHR20208:SF10">
    <property type="entry name" value="STRUCTURE-SPECIFIC ENDONUCLEASE SUBUNIT SLX1"/>
    <property type="match status" value="1"/>
</dbReference>
<keyword evidence="1 8" id="KW-0540">Nuclease</keyword>
<comment type="similarity">
    <text evidence="8">Belongs to the SLX1 family.</text>
</comment>
<feature type="region of interest" description="Disordered" evidence="9">
    <location>
        <begin position="261"/>
        <end position="336"/>
    </location>
</feature>
<dbReference type="GO" id="GO:0017108">
    <property type="term" value="F:5'-flap endonuclease activity"/>
    <property type="evidence" value="ECO:0007669"/>
    <property type="project" value="InterPro"/>
</dbReference>
<protein>
    <recommendedName>
        <fullName evidence="8">Structure-specific endonuclease subunit SLX1 homolog</fullName>
        <ecNumber evidence="8">3.1.-.-</ecNumber>
    </recommendedName>
</protein>
<dbReference type="AlphaFoldDB" id="A0A1J7GC68"/>
<evidence type="ECO:0000256" key="1">
    <source>
        <dbReference type="ARBA" id="ARBA00022722"/>
    </source>
</evidence>
<evidence type="ECO:0000259" key="10">
    <source>
        <dbReference type="PROSITE" id="PS50164"/>
    </source>
</evidence>
<comment type="function">
    <text evidence="8">Catalytic subunit of a heterodimeric structure-specific endonuclease that resolves DNA secondary structures generated during DNA repair and recombination. Has endonuclease activity towards branched DNA substrates, introducing single-strand cuts in duplex DNA close to junctions with ss-DNA.</text>
</comment>
<evidence type="ECO:0000256" key="6">
    <source>
        <dbReference type="ARBA" id="ARBA00023204"/>
    </source>
</evidence>
<dbReference type="PROSITE" id="PS50164">
    <property type="entry name" value="GIY_YIG"/>
    <property type="match status" value="1"/>
</dbReference>
<dbReference type="EC" id="3.1.-.-" evidence="8"/>
<comment type="cofactor">
    <cofactor evidence="8">
        <name>a divalent metal cation</name>
        <dbReference type="ChEBI" id="CHEBI:60240"/>
    </cofactor>
</comment>
<evidence type="ECO:0000256" key="9">
    <source>
        <dbReference type="SAM" id="MobiDB-lite"/>
    </source>
</evidence>
<organism evidence="11 12">
    <name type="scientific">Lupinus angustifolius</name>
    <name type="common">Narrow-leaved blue lupine</name>
    <dbReference type="NCBI Taxonomy" id="3871"/>
    <lineage>
        <taxon>Eukaryota</taxon>
        <taxon>Viridiplantae</taxon>
        <taxon>Streptophyta</taxon>
        <taxon>Embryophyta</taxon>
        <taxon>Tracheophyta</taxon>
        <taxon>Spermatophyta</taxon>
        <taxon>Magnoliopsida</taxon>
        <taxon>eudicotyledons</taxon>
        <taxon>Gunneridae</taxon>
        <taxon>Pentapetalae</taxon>
        <taxon>rosids</taxon>
        <taxon>fabids</taxon>
        <taxon>Fabales</taxon>
        <taxon>Fabaceae</taxon>
        <taxon>Papilionoideae</taxon>
        <taxon>50 kb inversion clade</taxon>
        <taxon>genistoids sensu lato</taxon>
        <taxon>core genistoids</taxon>
        <taxon>Genisteae</taxon>
        <taxon>Lupinus</taxon>
    </lineage>
</organism>
<feature type="compositionally biased region" description="Polar residues" evidence="9">
    <location>
        <begin position="315"/>
        <end position="335"/>
    </location>
</feature>
<dbReference type="Gramene" id="OIV91985">
    <property type="protein sequence ID" value="OIV91985"/>
    <property type="gene ID" value="TanjilG_06613"/>
</dbReference>